<dbReference type="GO" id="GO:0003723">
    <property type="term" value="F:RNA binding"/>
    <property type="evidence" value="ECO:0007669"/>
    <property type="project" value="InterPro"/>
</dbReference>
<dbReference type="GO" id="GO:1904262">
    <property type="term" value="P:negative regulation of TORC1 signaling"/>
    <property type="evidence" value="ECO:0007669"/>
    <property type="project" value="TreeGrafter"/>
</dbReference>
<dbReference type="PANTHER" id="PTHR21008">
    <property type="entry name" value="S-ADENOSYLMETHIONINE SENSOR UPSTREAM OF MTORC1-RELATED"/>
    <property type="match status" value="1"/>
</dbReference>
<dbReference type="SMART" id="SM00517">
    <property type="entry name" value="PolyA"/>
    <property type="match status" value="2"/>
</dbReference>
<sequence>MAVPVLNTRQVLLDHLLAKVTPMCSSKLLAKEILLEIANNLQNKDILNLLQNDKLLFEVVNKSNACCTFSYKNEKQELGEELFYKISEIESDLCAKITGMLLELDTNTIKELINDEQLLSKAIVKAKKEYVEYTNQSKDREELGEKLYDLVCEKYRPEIASRLTGMILELDSDLIINEMANQQELSDFIKKVHIDLRLSSRQIGAESAWEEHCKKEDTLKKYAETMRSLATDYWDNNITNQQNVNRISWVVNECKRYFTIEEQRKIKDKQQRLLLHYFGEEQILDENIFVVKDKLNLLDVGSCYNPFKNFETFNVTAIDLAPASDDVLKCDFLEVKLGDNFSYVENSVTSLPKKYFDVVVLSLLLEYLPHPSFRYNCCLKAYELLRPGGILIIITPDSKHASANSQIIKNWRLALADIGFIKLTYNKSVHLHCMSYSKCIDQRITKNWLKLQNFNTNPKELMIIPQDNVNYQINNDTKEVNDEPRCENDNKIIAENFSLLAGNF</sequence>
<evidence type="ECO:0000256" key="2">
    <source>
        <dbReference type="ARBA" id="ARBA00022679"/>
    </source>
</evidence>
<feature type="binding site" evidence="4">
    <location>
        <position position="301"/>
    </location>
    <ligand>
        <name>S-adenosyl-L-methionine</name>
        <dbReference type="ChEBI" id="CHEBI:59789"/>
    </ligand>
</feature>
<dbReference type="Gene3D" id="3.40.50.150">
    <property type="entry name" value="Vaccinia Virus protein VP39"/>
    <property type="match status" value="1"/>
</dbReference>
<evidence type="ECO:0000256" key="3">
    <source>
        <dbReference type="ARBA" id="ARBA00022691"/>
    </source>
</evidence>
<keyword evidence="7" id="KW-1185">Reference proteome</keyword>
<dbReference type="InterPro" id="IPR036053">
    <property type="entry name" value="PABP-dom"/>
</dbReference>
<dbReference type="GO" id="GO:0032259">
    <property type="term" value="P:methylation"/>
    <property type="evidence" value="ECO:0007669"/>
    <property type="project" value="UniProtKB-KW"/>
</dbReference>
<dbReference type="InterPro" id="IPR021867">
    <property type="entry name" value="Bmt2/SAMTOR"/>
</dbReference>
<dbReference type="SUPFAM" id="SSF53335">
    <property type="entry name" value="S-adenosyl-L-methionine-dependent methyltransferases"/>
    <property type="match status" value="1"/>
</dbReference>
<evidence type="ECO:0000313" key="7">
    <source>
        <dbReference type="Proteomes" id="UP001461498"/>
    </source>
</evidence>
<dbReference type="Pfam" id="PF11968">
    <property type="entry name" value="Bmt2"/>
    <property type="match status" value="1"/>
</dbReference>
<evidence type="ECO:0000256" key="4">
    <source>
        <dbReference type="HAMAP-Rule" id="MF_03044"/>
    </source>
</evidence>
<keyword evidence="2 4" id="KW-0808">Transferase</keyword>
<dbReference type="PROSITE" id="PS51309">
    <property type="entry name" value="PABC"/>
    <property type="match status" value="1"/>
</dbReference>
<comment type="function">
    <text evidence="4">S-adenosyl-L-methionine-binding protein that acts as an inhibitor of mTORC1 signaling. Acts as a sensor of S-adenosyl-L-methionine to signal methionine sufficiency to mTORC1. Probably also acts as a S-adenosyl-L-methionine-dependent methyltransferase.</text>
</comment>
<dbReference type="AlphaFoldDB" id="A0AAW1CKU1"/>
<evidence type="ECO:0000259" key="5">
    <source>
        <dbReference type="PROSITE" id="PS51309"/>
    </source>
</evidence>
<dbReference type="CDD" id="cd02440">
    <property type="entry name" value="AdoMet_MTases"/>
    <property type="match status" value="1"/>
</dbReference>
<dbReference type="EMBL" id="JAPXFL010000044">
    <property type="protein sequence ID" value="KAK9496860.1"/>
    <property type="molecule type" value="Genomic_DNA"/>
</dbReference>
<evidence type="ECO:0000256" key="1">
    <source>
        <dbReference type="ARBA" id="ARBA00022603"/>
    </source>
</evidence>
<dbReference type="PANTHER" id="PTHR21008:SF0">
    <property type="entry name" value="S-ADENOSYLMETHIONINE SENSOR UPSTREAM OF MTORC1"/>
    <property type="match status" value="1"/>
</dbReference>
<evidence type="ECO:0000313" key="6">
    <source>
        <dbReference type="EMBL" id="KAK9496860.1"/>
    </source>
</evidence>
<dbReference type="Gene3D" id="1.10.1900.10">
    <property type="entry name" value="c-terminal domain of poly(a) binding protein"/>
    <property type="match status" value="2"/>
</dbReference>
<dbReference type="Proteomes" id="UP001461498">
    <property type="component" value="Unassembled WGS sequence"/>
</dbReference>
<dbReference type="SUPFAM" id="SSF63570">
    <property type="entry name" value="PABC (PABP) domain"/>
    <property type="match status" value="2"/>
</dbReference>
<dbReference type="Pfam" id="PF00658">
    <property type="entry name" value="MLLE"/>
    <property type="match status" value="2"/>
</dbReference>
<dbReference type="InterPro" id="IPR029063">
    <property type="entry name" value="SAM-dependent_MTases_sf"/>
</dbReference>
<proteinExistence type="inferred from homology"/>
<reference evidence="6 7" key="1">
    <citation type="submission" date="2022-12" db="EMBL/GenBank/DDBJ databases">
        <title>Chromosome-level genome assembly of true bugs.</title>
        <authorList>
            <person name="Ma L."/>
            <person name="Li H."/>
        </authorList>
    </citation>
    <scope>NUCLEOTIDE SEQUENCE [LARGE SCALE GENOMIC DNA]</scope>
    <source>
        <strain evidence="6">Lab_2022b</strain>
    </source>
</reference>
<gene>
    <name evidence="6" type="ORF">O3M35_012918</name>
</gene>
<organism evidence="6 7">
    <name type="scientific">Rhynocoris fuscipes</name>
    <dbReference type="NCBI Taxonomy" id="488301"/>
    <lineage>
        <taxon>Eukaryota</taxon>
        <taxon>Metazoa</taxon>
        <taxon>Ecdysozoa</taxon>
        <taxon>Arthropoda</taxon>
        <taxon>Hexapoda</taxon>
        <taxon>Insecta</taxon>
        <taxon>Pterygota</taxon>
        <taxon>Neoptera</taxon>
        <taxon>Paraneoptera</taxon>
        <taxon>Hemiptera</taxon>
        <taxon>Heteroptera</taxon>
        <taxon>Panheteroptera</taxon>
        <taxon>Cimicomorpha</taxon>
        <taxon>Reduviidae</taxon>
        <taxon>Harpactorinae</taxon>
        <taxon>Harpactorini</taxon>
        <taxon>Rhynocoris</taxon>
    </lineage>
</organism>
<keyword evidence="3 4" id="KW-0949">S-adenosyl-L-methionine</keyword>
<keyword evidence="1 4" id="KW-0489">Methyltransferase</keyword>
<dbReference type="HAMAP" id="MF_03044">
    <property type="entry name" value="BMT2"/>
    <property type="match status" value="1"/>
</dbReference>
<feature type="binding site" evidence="4">
    <location>
        <position position="319"/>
    </location>
    <ligand>
        <name>S-adenosyl-L-methionine</name>
        <dbReference type="ChEBI" id="CHEBI:59789"/>
    </ligand>
</feature>
<comment type="caution">
    <text evidence="6">The sequence shown here is derived from an EMBL/GenBank/DDBJ whole genome shotgun (WGS) entry which is preliminary data.</text>
</comment>
<name>A0AAW1CKU1_9HEMI</name>
<feature type="domain" description="PABC" evidence="5">
    <location>
        <begin position="58"/>
        <end position="135"/>
    </location>
</feature>
<dbReference type="EC" id="2.1.1.-" evidence="4"/>
<accession>A0AAW1CKU1</accession>
<protein>
    <recommendedName>
        <fullName evidence="4">S-adenosylmethionine sensor upstream of mTORC1</fullName>
    </recommendedName>
    <alternativeName>
        <fullName evidence="4">Probable methyltransferase BMT2 homolog</fullName>
        <ecNumber evidence="4">2.1.1.-</ecNumber>
    </alternativeName>
</protein>
<dbReference type="GO" id="GO:0008168">
    <property type="term" value="F:methyltransferase activity"/>
    <property type="evidence" value="ECO:0007669"/>
    <property type="project" value="UniProtKB-UniRule"/>
</dbReference>
<dbReference type="InterPro" id="IPR002004">
    <property type="entry name" value="PABP_HYD_C"/>
</dbReference>
<comment type="similarity">
    <text evidence="4">Belongs to the BMT2 family.</text>
</comment>